<dbReference type="GO" id="GO:0004497">
    <property type="term" value="F:monooxygenase activity"/>
    <property type="evidence" value="ECO:0007669"/>
    <property type="project" value="UniProtKB-KW"/>
</dbReference>
<dbReference type="InterPro" id="IPR001128">
    <property type="entry name" value="Cyt_P450"/>
</dbReference>
<dbReference type="GO" id="GO:0005506">
    <property type="term" value="F:iron ion binding"/>
    <property type="evidence" value="ECO:0007669"/>
    <property type="project" value="InterPro"/>
</dbReference>
<evidence type="ECO:0000313" key="9">
    <source>
        <dbReference type="Proteomes" id="UP000192591"/>
    </source>
</evidence>
<gene>
    <name evidence="8" type="ORF">B1813_07150</name>
</gene>
<dbReference type="InterPro" id="IPR017972">
    <property type="entry name" value="Cyt_P450_CS"/>
</dbReference>
<sequence>MTSWATRRYVKRVQKKGLDLSQLTLLPDGVLMPLRRDVLDPVPELGRMRAEEPVAKLPVPFGLNVWLVTGHAEAKAVLGDAKTFSNDFANLAGMTGTTEENPGGLGFADPPVHTRLRRLLTPEFTMRRLSRLKPGIEEIVSQRLDAIAATDGPADLVEEFALPIPSLVICELLGVPYEDRDEFQHLAVQRFDLFGGAGASLGAISESLEYLLKVVRQQRENPGDGLIGMIIKEHGDEIDDRELAGLADGVLTGGFETTASMLSLGALVLLRDREAFKRVHDDDGAVHGFVEELLRYLTVVQVAFPRFPREDVEIGGVTIGQGDMVLVSLSGVNRDDELGRSLEIFDGTRPPSQHLAFGYGVHRCVGAELARMELRAAYPALVRRFPSMRLAVPVEDLEFRKTSIVYGVEKLPVLVD</sequence>
<evidence type="ECO:0000256" key="2">
    <source>
        <dbReference type="ARBA" id="ARBA00022617"/>
    </source>
</evidence>
<dbReference type="EMBL" id="MWIH01000005">
    <property type="protein sequence ID" value="OQO93086.1"/>
    <property type="molecule type" value="Genomic_DNA"/>
</dbReference>
<dbReference type="InterPro" id="IPR002397">
    <property type="entry name" value="Cyt_P450_B"/>
</dbReference>
<evidence type="ECO:0000256" key="6">
    <source>
        <dbReference type="ARBA" id="ARBA00023033"/>
    </source>
</evidence>
<evidence type="ECO:0000256" key="1">
    <source>
        <dbReference type="ARBA" id="ARBA00010617"/>
    </source>
</evidence>
<protein>
    <submittedName>
        <fullName evidence="8">Cytochrome</fullName>
    </submittedName>
</protein>
<keyword evidence="4 7" id="KW-0560">Oxidoreductase</keyword>
<reference evidence="8 9" key="1">
    <citation type="submission" date="2017-02" db="EMBL/GenBank/DDBJ databases">
        <title>Draft genome of Saccharomonospora sp. 154.</title>
        <authorList>
            <person name="Alonso-Carmona G.S."/>
            <person name="De La Haba R."/>
            <person name="Vera-Gargallo B."/>
            <person name="Sandoval-Trujillo A.H."/>
            <person name="Ramirez-Duran N."/>
            <person name="Ventosa A."/>
        </authorList>
    </citation>
    <scope>NUCLEOTIDE SEQUENCE [LARGE SCALE GENOMIC DNA]</scope>
    <source>
        <strain evidence="8 9">LRS4.154</strain>
    </source>
</reference>
<keyword evidence="3 7" id="KW-0479">Metal-binding</keyword>
<evidence type="ECO:0000256" key="4">
    <source>
        <dbReference type="ARBA" id="ARBA00023002"/>
    </source>
</evidence>
<dbReference type="CDD" id="cd11030">
    <property type="entry name" value="CYP105-like"/>
    <property type="match status" value="1"/>
</dbReference>
<dbReference type="Proteomes" id="UP000192591">
    <property type="component" value="Unassembled WGS sequence"/>
</dbReference>
<keyword evidence="2 7" id="KW-0349">Heme</keyword>
<comment type="caution">
    <text evidence="8">The sequence shown here is derived from an EMBL/GenBank/DDBJ whole genome shotgun (WGS) entry which is preliminary data.</text>
</comment>
<dbReference type="Gene3D" id="1.10.630.10">
    <property type="entry name" value="Cytochrome P450"/>
    <property type="match status" value="1"/>
</dbReference>
<keyword evidence="6 7" id="KW-0503">Monooxygenase</keyword>
<dbReference type="FunFam" id="1.10.630.10:FF:000018">
    <property type="entry name" value="Cytochrome P450 monooxygenase"/>
    <property type="match status" value="1"/>
</dbReference>
<keyword evidence="5 7" id="KW-0408">Iron</keyword>
<evidence type="ECO:0000313" key="8">
    <source>
        <dbReference type="EMBL" id="OQO93086.1"/>
    </source>
</evidence>
<accession>A0A1V9A7S7</accession>
<evidence type="ECO:0000256" key="5">
    <source>
        <dbReference type="ARBA" id="ARBA00023004"/>
    </source>
</evidence>
<dbReference type="PRINTS" id="PR00359">
    <property type="entry name" value="BP450"/>
</dbReference>
<keyword evidence="9" id="KW-1185">Reference proteome</keyword>
<dbReference type="GO" id="GO:0020037">
    <property type="term" value="F:heme binding"/>
    <property type="evidence" value="ECO:0007669"/>
    <property type="project" value="InterPro"/>
</dbReference>
<dbReference type="PANTHER" id="PTHR46696:SF6">
    <property type="entry name" value="P450, PUTATIVE (EUROFUNG)-RELATED"/>
    <property type="match status" value="1"/>
</dbReference>
<dbReference type="InterPro" id="IPR036396">
    <property type="entry name" value="Cyt_P450_sf"/>
</dbReference>
<dbReference type="Pfam" id="PF00067">
    <property type="entry name" value="p450"/>
    <property type="match status" value="2"/>
</dbReference>
<name>A0A1V9A7S7_SACPI</name>
<dbReference type="PRINTS" id="PR00385">
    <property type="entry name" value="P450"/>
</dbReference>
<dbReference type="AlphaFoldDB" id="A0A1V9A7S7"/>
<dbReference type="STRING" id="1962155.B1813_07150"/>
<dbReference type="PANTHER" id="PTHR46696">
    <property type="entry name" value="P450, PUTATIVE (EUROFUNG)-RELATED"/>
    <property type="match status" value="1"/>
</dbReference>
<dbReference type="PROSITE" id="PS00086">
    <property type="entry name" value="CYTOCHROME_P450"/>
    <property type="match status" value="1"/>
</dbReference>
<dbReference type="SUPFAM" id="SSF48264">
    <property type="entry name" value="Cytochrome P450"/>
    <property type="match status" value="1"/>
</dbReference>
<evidence type="ECO:0000256" key="7">
    <source>
        <dbReference type="RuleBase" id="RU000461"/>
    </source>
</evidence>
<evidence type="ECO:0000256" key="3">
    <source>
        <dbReference type="ARBA" id="ARBA00022723"/>
    </source>
</evidence>
<comment type="similarity">
    <text evidence="1 7">Belongs to the cytochrome P450 family.</text>
</comment>
<proteinExistence type="inferred from homology"/>
<organism evidence="8 9">
    <name type="scientific">Saccharomonospora piscinae</name>
    <dbReference type="NCBI Taxonomy" id="687388"/>
    <lineage>
        <taxon>Bacteria</taxon>
        <taxon>Bacillati</taxon>
        <taxon>Actinomycetota</taxon>
        <taxon>Actinomycetes</taxon>
        <taxon>Pseudonocardiales</taxon>
        <taxon>Pseudonocardiaceae</taxon>
        <taxon>Saccharomonospora</taxon>
    </lineage>
</organism>
<dbReference type="GO" id="GO:0016705">
    <property type="term" value="F:oxidoreductase activity, acting on paired donors, with incorporation or reduction of molecular oxygen"/>
    <property type="evidence" value="ECO:0007669"/>
    <property type="project" value="InterPro"/>
</dbReference>